<proteinExistence type="predicted"/>
<dbReference type="Proteomes" id="UP000029737">
    <property type="component" value="Unassembled WGS sequence"/>
</dbReference>
<reference evidence="4 5" key="1">
    <citation type="journal article" date="2014" name="PLoS ONE">
        <title>Identification and Characterization of a New Erythromycin Biosynthetic Gene Cluster in Actinopolyspora erythraea YIM90600, a Novel Erythronolide-Producing Halophilic Actinomycete Isolated from Salt Field.</title>
        <authorList>
            <person name="Chen D."/>
            <person name="Feng J."/>
            <person name="Huang L."/>
            <person name="Zhang Q."/>
            <person name="Wu J."/>
            <person name="Zhu X."/>
            <person name="Duan Y."/>
            <person name="Xu Z."/>
        </authorList>
    </citation>
    <scope>NUCLEOTIDE SEQUENCE [LARGE SCALE GENOMIC DNA]</scope>
    <source>
        <strain evidence="4 5">YIM90600</strain>
    </source>
</reference>
<protein>
    <recommendedName>
        <fullName evidence="2">DUF6286 domain-containing protein</fullName>
    </recommendedName>
</protein>
<dbReference type="KEGG" id="aey:CDG81_22485"/>
<reference evidence="3 6" key="2">
    <citation type="submission" date="2017-08" db="EMBL/GenBank/DDBJ databases">
        <title>The complete genome sequence of moderately halophilic actinomycete Actinopolyspora erythraea YIM 90600, the producer of novel erythromycin, novel actinopolysporins A-C and tubercidin.</title>
        <authorList>
            <person name="Yin M."/>
            <person name="Tang S."/>
        </authorList>
    </citation>
    <scope>NUCLEOTIDE SEQUENCE [LARGE SCALE GENOMIC DNA]</scope>
    <source>
        <strain evidence="3 6">YIM 90600</strain>
    </source>
</reference>
<feature type="transmembrane region" description="Helical" evidence="1">
    <location>
        <begin position="58"/>
        <end position="79"/>
    </location>
</feature>
<organism evidence="3 6">
    <name type="scientific">Actinopolyspora erythraea</name>
    <dbReference type="NCBI Taxonomy" id="414996"/>
    <lineage>
        <taxon>Bacteria</taxon>
        <taxon>Bacillati</taxon>
        <taxon>Actinomycetota</taxon>
        <taxon>Actinomycetes</taxon>
        <taxon>Actinopolysporales</taxon>
        <taxon>Actinopolysporaceae</taxon>
        <taxon>Actinopolyspora</taxon>
    </lineage>
</organism>
<dbReference type="AlphaFoldDB" id="A0A099D9I7"/>
<evidence type="ECO:0000259" key="2">
    <source>
        <dbReference type="Pfam" id="PF19803"/>
    </source>
</evidence>
<dbReference type="eggNOG" id="ENOG5033V3R">
    <property type="taxonomic scope" value="Bacteria"/>
</dbReference>
<evidence type="ECO:0000313" key="4">
    <source>
        <dbReference type="EMBL" id="KGI82744.1"/>
    </source>
</evidence>
<dbReference type="EMBL" id="CP022752">
    <property type="protein sequence ID" value="ASU80579.1"/>
    <property type="molecule type" value="Genomic_DNA"/>
</dbReference>
<gene>
    <name evidence="3" type="ORF">CDG81_22485</name>
    <name evidence="4" type="ORF">IL38_02360</name>
</gene>
<name>A0A099D9I7_9ACTN</name>
<accession>A0A099D9I7</accession>
<keyword evidence="1" id="KW-0812">Transmembrane</keyword>
<sequence>MIRRSRRSLPATLAALVLLAAAVLVSIASIQHLSGHPPIVSTTTLAEAVLGRTWDDPVVVTTGVLAVLLGLILLVAGLLPGKPTVLPLADDPAGTGAEHTDAGVSRRTLGKDLTTTAAAADGVSSTTLTVGRRRITATVRTPGADTREVGEQVRALLTDRLADIVPARTPTVRVKVTTDRRSR</sequence>
<feature type="domain" description="DUF6286" evidence="2">
    <location>
        <begin position="68"/>
        <end position="176"/>
    </location>
</feature>
<dbReference type="RefSeq" id="WP_043569771.1">
    <property type="nucleotide sequence ID" value="NZ_CP022752.1"/>
</dbReference>
<dbReference type="InterPro" id="IPR046253">
    <property type="entry name" value="DUF6286"/>
</dbReference>
<dbReference type="Proteomes" id="UP000215043">
    <property type="component" value="Chromosome"/>
</dbReference>
<evidence type="ECO:0000313" key="6">
    <source>
        <dbReference type="Proteomes" id="UP000215043"/>
    </source>
</evidence>
<keyword evidence="1" id="KW-1133">Transmembrane helix</keyword>
<dbReference type="Pfam" id="PF19803">
    <property type="entry name" value="DUF6286"/>
    <property type="match status" value="1"/>
</dbReference>
<dbReference type="OrthoDB" id="4282971at2"/>
<evidence type="ECO:0000313" key="5">
    <source>
        <dbReference type="Proteomes" id="UP000029737"/>
    </source>
</evidence>
<keyword evidence="5" id="KW-1185">Reference proteome</keyword>
<keyword evidence="1" id="KW-0472">Membrane</keyword>
<evidence type="ECO:0000256" key="1">
    <source>
        <dbReference type="SAM" id="Phobius"/>
    </source>
</evidence>
<evidence type="ECO:0000313" key="3">
    <source>
        <dbReference type="EMBL" id="ASU80579.1"/>
    </source>
</evidence>
<dbReference type="HOGENOM" id="CLU_106746_0_0_11"/>
<dbReference type="EMBL" id="JPMV01000009">
    <property type="protein sequence ID" value="KGI82744.1"/>
    <property type="molecule type" value="Genomic_DNA"/>
</dbReference>